<comment type="function">
    <text evidence="1">Catalyzes both the ATP-dependent activation of exogenously supplied lipoate to lipoyl-AMP and the transfer of the activated lipoyl onto the lipoyl domains of lipoate-dependent enzymes.</text>
</comment>
<dbReference type="Gene3D" id="3.30.930.10">
    <property type="entry name" value="Bira Bifunctional Protein, Domain 2"/>
    <property type="match status" value="1"/>
</dbReference>
<dbReference type="EMBL" id="CP086716">
    <property type="protein sequence ID" value="WOO80867.1"/>
    <property type="molecule type" value="Genomic_DNA"/>
</dbReference>
<evidence type="ECO:0000256" key="2">
    <source>
        <dbReference type="ARBA" id="ARBA00005085"/>
    </source>
</evidence>
<name>A0AAF0Y7L1_9TREE</name>
<evidence type="ECO:0000313" key="7">
    <source>
        <dbReference type="Proteomes" id="UP000827549"/>
    </source>
</evidence>
<comment type="pathway">
    <text evidence="2">Protein modification; protein lipoylation via exogenous pathway; protein N(6)-(lipoyl)lysine from lipoate: step 2/2.</text>
</comment>
<sequence length="407" mass="44285">MLFGISQRGSGARRIAACSPLLHRTIARAFASAPPAEEERVQLTSPAAYVSTSTDPWFNLSYEDWLLRNTPVSQPLLFIYRNAQCVVIGRNQNPWKETTPRQLLADGIPLVRRRSGGGTVYHDMGNTNFSIMLPRVTFTRSGGANLVAKAIRERLDVPSCTVNSRNDVIVREGGKDLKVGAEVTGSPTHAQVSGSAYKIIQHRAYHHGTMLISSDVSTLGRALHSDSPHLETKGIASFRSAVSTLNAHRARSAPITNDDFVEALKEEFGATYPGHMEEHVVNEGQVDLPKVWDGVKDLAVGVSRKGVADGQSWEWQYGQTPEFTNKIEGELSFGRVTATLASRHALLTQFSLELAAADEDTQDALNAISTALVGKRYEALSGAEADLAPDVPTPLANEVLAWLRTSM</sequence>
<dbReference type="RefSeq" id="XP_062626899.1">
    <property type="nucleotide sequence ID" value="XM_062770915.1"/>
</dbReference>
<protein>
    <recommendedName>
        <fullName evidence="4">Putative lipoate-protein ligase A</fullName>
    </recommendedName>
</protein>
<dbReference type="GO" id="GO:0017118">
    <property type="term" value="F:lipoyltransferase activity"/>
    <property type="evidence" value="ECO:0007669"/>
    <property type="project" value="TreeGrafter"/>
</dbReference>
<dbReference type="PANTHER" id="PTHR12561:SF3">
    <property type="entry name" value="LIPOYLTRANSFERASE 1, MITOCHONDRIAL"/>
    <property type="match status" value="1"/>
</dbReference>
<dbReference type="GeneID" id="87807632"/>
<dbReference type="GO" id="GO:0005739">
    <property type="term" value="C:mitochondrion"/>
    <property type="evidence" value="ECO:0007669"/>
    <property type="project" value="TreeGrafter"/>
</dbReference>
<dbReference type="GO" id="GO:0016874">
    <property type="term" value="F:ligase activity"/>
    <property type="evidence" value="ECO:0007669"/>
    <property type="project" value="UniProtKB-KW"/>
</dbReference>
<comment type="similarity">
    <text evidence="3">Belongs to the LplA family.</text>
</comment>
<keyword evidence="7" id="KW-1185">Reference proteome</keyword>
<evidence type="ECO:0000313" key="6">
    <source>
        <dbReference type="EMBL" id="WOO80867.1"/>
    </source>
</evidence>
<feature type="domain" description="BPL/LPL catalytic" evidence="5">
    <location>
        <begin position="55"/>
        <end position="268"/>
    </location>
</feature>
<dbReference type="PANTHER" id="PTHR12561">
    <property type="entry name" value="LIPOATE-PROTEIN LIGASE"/>
    <property type="match status" value="1"/>
</dbReference>
<evidence type="ECO:0000259" key="5">
    <source>
        <dbReference type="Pfam" id="PF21948"/>
    </source>
</evidence>
<dbReference type="CDD" id="cd16443">
    <property type="entry name" value="LplA"/>
    <property type="match status" value="1"/>
</dbReference>
<proteinExistence type="inferred from homology"/>
<keyword evidence="6" id="KW-0436">Ligase</keyword>
<evidence type="ECO:0000256" key="4">
    <source>
        <dbReference type="ARBA" id="ARBA00015925"/>
    </source>
</evidence>
<dbReference type="AlphaFoldDB" id="A0AAF0Y7L1"/>
<dbReference type="SUPFAM" id="SSF55681">
    <property type="entry name" value="Class II aaRS and biotin synthetases"/>
    <property type="match status" value="1"/>
</dbReference>
<dbReference type="InterPro" id="IPR004562">
    <property type="entry name" value="LipoylTrfase_LipoateP_Ligase"/>
</dbReference>
<accession>A0AAF0Y7L1</accession>
<evidence type="ECO:0000256" key="1">
    <source>
        <dbReference type="ARBA" id="ARBA00003253"/>
    </source>
</evidence>
<reference evidence="6" key="1">
    <citation type="submission" date="2023-10" db="EMBL/GenBank/DDBJ databases">
        <authorList>
            <person name="Noh H."/>
        </authorList>
    </citation>
    <scope>NUCLEOTIDE SEQUENCE</scope>
    <source>
        <strain evidence="6">DUCC4014</strain>
    </source>
</reference>
<dbReference type="Proteomes" id="UP000827549">
    <property type="component" value="Chromosome 3"/>
</dbReference>
<dbReference type="InterPro" id="IPR004143">
    <property type="entry name" value="BPL_LPL_catalytic"/>
</dbReference>
<dbReference type="InterPro" id="IPR045864">
    <property type="entry name" value="aa-tRNA-synth_II/BPL/LPL"/>
</dbReference>
<gene>
    <name evidence="6" type="primary">lplA</name>
    <name evidence="6" type="ORF">LOC62_03G004394</name>
</gene>
<dbReference type="Pfam" id="PF21948">
    <property type="entry name" value="LplA-B_cat"/>
    <property type="match status" value="1"/>
</dbReference>
<evidence type="ECO:0000256" key="3">
    <source>
        <dbReference type="ARBA" id="ARBA00008242"/>
    </source>
</evidence>
<dbReference type="GO" id="GO:0009249">
    <property type="term" value="P:protein lipoylation"/>
    <property type="evidence" value="ECO:0007669"/>
    <property type="project" value="InterPro"/>
</dbReference>
<organism evidence="6 7">
    <name type="scientific">Vanrija pseudolonga</name>
    <dbReference type="NCBI Taxonomy" id="143232"/>
    <lineage>
        <taxon>Eukaryota</taxon>
        <taxon>Fungi</taxon>
        <taxon>Dikarya</taxon>
        <taxon>Basidiomycota</taxon>
        <taxon>Agaricomycotina</taxon>
        <taxon>Tremellomycetes</taxon>
        <taxon>Trichosporonales</taxon>
        <taxon>Trichosporonaceae</taxon>
        <taxon>Vanrija</taxon>
    </lineage>
</organism>